<gene>
    <name evidence="4" type="primary">ubiC</name>
    <name evidence="5" type="ORF">OCL06_09295</name>
</gene>
<accession>A0ABT2VNA6</accession>
<dbReference type="InterPro" id="IPR007440">
    <property type="entry name" value="Chorismate--pyruvate_lyase"/>
</dbReference>
<keyword evidence="3 4" id="KW-0456">Lyase</keyword>
<dbReference type="EMBL" id="JAOTJC010000007">
    <property type="protein sequence ID" value="MCU7554793.1"/>
    <property type="molecule type" value="Genomic_DNA"/>
</dbReference>
<feature type="binding site" evidence="4">
    <location>
        <position position="172"/>
    </location>
    <ligand>
        <name>substrate</name>
    </ligand>
</feature>
<organism evidence="5 6">
    <name type="scientific">Alteromonas salexigens</name>
    <dbReference type="NCBI Taxonomy" id="2982530"/>
    <lineage>
        <taxon>Bacteria</taxon>
        <taxon>Pseudomonadati</taxon>
        <taxon>Pseudomonadota</taxon>
        <taxon>Gammaproteobacteria</taxon>
        <taxon>Alteromonadales</taxon>
        <taxon>Alteromonadaceae</taxon>
        <taxon>Alteromonas/Salinimonas group</taxon>
        <taxon>Alteromonas</taxon>
    </lineage>
</organism>
<evidence type="ECO:0000256" key="4">
    <source>
        <dbReference type="HAMAP-Rule" id="MF_01632"/>
    </source>
</evidence>
<protein>
    <recommendedName>
        <fullName evidence="4">Probable chorismate pyruvate-lyase</fullName>
        <shortName evidence="4">CL</shortName>
        <shortName evidence="4">CPL</shortName>
        <ecNumber evidence="4">4.1.3.40</ecNumber>
    </recommendedName>
</protein>
<comment type="caution">
    <text evidence="4">Lacks conserved residue(s) required for the propagation of feature annotation.</text>
</comment>
<comment type="function">
    <text evidence="4">Removes the pyruvyl group from chorismate, with concomitant aromatization of the ring, to provide 4-hydroxybenzoate (4HB) for the ubiquinone pathway.</text>
</comment>
<proteinExistence type="inferred from homology"/>
<keyword evidence="6" id="KW-1185">Reference proteome</keyword>
<dbReference type="RefSeq" id="WP_262993758.1">
    <property type="nucleotide sequence ID" value="NZ_JAOTJC010000007.1"/>
</dbReference>
<dbReference type="Gene3D" id="3.40.1410.10">
    <property type="entry name" value="Chorismate lyase-like"/>
    <property type="match status" value="1"/>
</dbReference>
<dbReference type="Proteomes" id="UP001209257">
    <property type="component" value="Unassembled WGS sequence"/>
</dbReference>
<dbReference type="PANTHER" id="PTHR38683:SF1">
    <property type="entry name" value="CHORISMATE PYRUVATE-LYASE"/>
    <property type="match status" value="1"/>
</dbReference>
<dbReference type="HAMAP" id="MF_01632">
    <property type="entry name" value="UbiC"/>
    <property type="match status" value="1"/>
</dbReference>
<feature type="binding site" evidence="4">
    <location>
        <position position="83"/>
    </location>
    <ligand>
        <name>substrate</name>
    </ligand>
</feature>
<dbReference type="PANTHER" id="PTHR38683">
    <property type="entry name" value="CHORISMATE PYRUVATE-LYASE"/>
    <property type="match status" value="1"/>
</dbReference>
<evidence type="ECO:0000313" key="5">
    <source>
        <dbReference type="EMBL" id="MCU7554793.1"/>
    </source>
</evidence>
<evidence type="ECO:0000256" key="3">
    <source>
        <dbReference type="ARBA" id="ARBA00023239"/>
    </source>
</evidence>
<evidence type="ECO:0000256" key="1">
    <source>
        <dbReference type="ARBA" id="ARBA00022490"/>
    </source>
</evidence>
<comment type="subcellular location">
    <subcellularLocation>
        <location evidence="4">Cytoplasm</location>
    </subcellularLocation>
</comment>
<comment type="catalytic activity">
    <reaction evidence="4">
        <text>chorismate = 4-hydroxybenzoate + pyruvate</text>
        <dbReference type="Rhea" id="RHEA:16505"/>
        <dbReference type="ChEBI" id="CHEBI:15361"/>
        <dbReference type="ChEBI" id="CHEBI:17879"/>
        <dbReference type="ChEBI" id="CHEBI:29748"/>
        <dbReference type="EC" id="4.1.3.40"/>
    </reaction>
</comment>
<name>A0ABT2VNA6_9ALTE</name>
<comment type="similarity">
    <text evidence="4">Belongs to the UbiC family.</text>
</comment>
<feature type="binding site" evidence="4">
    <location>
        <position position="118"/>
    </location>
    <ligand>
        <name>substrate</name>
    </ligand>
</feature>
<keyword evidence="2 4" id="KW-0831">Ubiquinone biosynthesis</keyword>
<comment type="pathway">
    <text evidence="4">Cofactor biosynthesis; ubiquinone biosynthesis.</text>
</comment>
<dbReference type="Pfam" id="PF04345">
    <property type="entry name" value="Chor_lyase"/>
    <property type="match status" value="1"/>
</dbReference>
<keyword evidence="4" id="KW-0670">Pyruvate</keyword>
<dbReference type="InterPro" id="IPR028978">
    <property type="entry name" value="Chorismate_lyase_/UTRA_dom_sf"/>
</dbReference>
<dbReference type="EC" id="4.1.3.40" evidence="4"/>
<evidence type="ECO:0000313" key="6">
    <source>
        <dbReference type="Proteomes" id="UP001209257"/>
    </source>
</evidence>
<dbReference type="SUPFAM" id="SSF64288">
    <property type="entry name" value="Chorismate lyase-like"/>
    <property type="match status" value="1"/>
</dbReference>
<dbReference type="GO" id="GO:0008813">
    <property type="term" value="F:chorismate lyase activity"/>
    <property type="evidence" value="ECO:0007669"/>
    <property type="project" value="UniProtKB-EC"/>
</dbReference>
<keyword evidence="1 4" id="KW-0963">Cytoplasm</keyword>
<sequence length="188" mass="21131">MSKALKVTPDFPVGLEVSWSPEDDVWLPNPYLKNWLSDTGSLTERVQSLCRQFTLVKLGQGSAPLHASECARLPGPADSYQVREVLLCADDTPWVYARSVIPQTLIDDELANLGAEPLGKRIFNDSRFIRSAFELCEVPPVTVARLNMDITRPLWGRRSKFSLHDQHMLVAEVFLPGAPVYNEGYHHD</sequence>
<comment type="caution">
    <text evidence="5">The sequence shown here is derived from an EMBL/GenBank/DDBJ whole genome shotgun (WGS) entry which is preliminary data.</text>
</comment>
<reference evidence="6" key="1">
    <citation type="submission" date="2023-07" db="EMBL/GenBank/DDBJ databases">
        <title>Study on multiphase classification of strain Alteromonas salexigens isolated from the Yellow Sea.</title>
        <authorList>
            <person name="Sun L."/>
        </authorList>
    </citation>
    <scope>NUCLEOTIDE SEQUENCE [LARGE SCALE GENOMIC DNA]</scope>
    <source>
        <strain evidence="6">ASW11-19</strain>
    </source>
</reference>
<evidence type="ECO:0000256" key="2">
    <source>
        <dbReference type="ARBA" id="ARBA00022688"/>
    </source>
</evidence>